<dbReference type="EMBL" id="CP039349">
    <property type="protein sequence ID" value="QCD93481.1"/>
    <property type="molecule type" value="Genomic_DNA"/>
</dbReference>
<evidence type="ECO:0000313" key="1">
    <source>
        <dbReference type="EMBL" id="QCD93481.1"/>
    </source>
</evidence>
<dbReference type="Proteomes" id="UP000501690">
    <property type="component" value="Linkage Group LG5"/>
</dbReference>
<evidence type="ECO:0000313" key="2">
    <source>
        <dbReference type="Proteomes" id="UP000501690"/>
    </source>
</evidence>
<reference evidence="1 2" key="1">
    <citation type="submission" date="2019-04" db="EMBL/GenBank/DDBJ databases">
        <title>An improved genome assembly and genetic linkage map for asparagus bean, Vigna unguiculata ssp. sesquipedialis.</title>
        <authorList>
            <person name="Xia Q."/>
            <person name="Zhang R."/>
            <person name="Dong Y."/>
        </authorList>
    </citation>
    <scope>NUCLEOTIDE SEQUENCE [LARGE SCALE GENOMIC DNA]</scope>
    <source>
        <tissue evidence="1">Leaf</tissue>
    </source>
</reference>
<name>A0A4D6LYQ3_VIGUN</name>
<sequence length="64" mass="7553">MVFVLQTLFLHKRDPPLFFLNFIRHFCRVKPSPRFSLLKPSPLLCRMKCSPLESHSPPFCLIKP</sequence>
<proteinExistence type="predicted"/>
<accession>A0A4D6LYQ3</accession>
<dbReference type="AlphaFoldDB" id="A0A4D6LYQ3"/>
<keyword evidence="2" id="KW-1185">Reference proteome</keyword>
<gene>
    <name evidence="1" type="ORF">DEO72_LG5g1556</name>
</gene>
<protein>
    <submittedName>
        <fullName evidence="1">Uncharacterized protein</fullName>
    </submittedName>
</protein>
<organism evidence="1 2">
    <name type="scientific">Vigna unguiculata</name>
    <name type="common">Cowpea</name>
    <dbReference type="NCBI Taxonomy" id="3917"/>
    <lineage>
        <taxon>Eukaryota</taxon>
        <taxon>Viridiplantae</taxon>
        <taxon>Streptophyta</taxon>
        <taxon>Embryophyta</taxon>
        <taxon>Tracheophyta</taxon>
        <taxon>Spermatophyta</taxon>
        <taxon>Magnoliopsida</taxon>
        <taxon>eudicotyledons</taxon>
        <taxon>Gunneridae</taxon>
        <taxon>Pentapetalae</taxon>
        <taxon>rosids</taxon>
        <taxon>fabids</taxon>
        <taxon>Fabales</taxon>
        <taxon>Fabaceae</taxon>
        <taxon>Papilionoideae</taxon>
        <taxon>50 kb inversion clade</taxon>
        <taxon>NPAAA clade</taxon>
        <taxon>indigoferoid/millettioid clade</taxon>
        <taxon>Phaseoleae</taxon>
        <taxon>Vigna</taxon>
    </lineage>
</organism>